<comment type="similarity">
    <text evidence="1">Belongs to the class-II aminoacyl-tRNA synthetase family.</text>
</comment>
<evidence type="ECO:0000256" key="1">
    <source>
        <dbReference type="ARBA" id="ARBA00008226"/>
    </source>
</evidence>
<proteinExistence type="inferred from homology"/>
<dbReference type="InterPro" id="IPR004154">
    <property type="entry name" value="Anticodon-bd"/>
</dbReference>
<evidence type="ECO:0000256" key="7">
    <source>
        <dbReference type="ARBA" id="ARBA00023146"/>
    </source>
</evidence>
<dbReference type="GO" id="GO:0006427">
    <property type="term" value="P:histidyl-tRNA aminoacylation"/>
    <property type="evidence" value="ECO:0007669"/>
    <property type="project" value="TreeGrafter"/>
</dbReference>
<evidence type="ECO:0000259" key="10">
    <source>
        <dbReference type="Pfam" id="PF13393"/>
    </source>
</evidence>
<name>A0A0A9ED00_ARUDO</name>
<dbReference type="InterPro" id="IPR045864">
    <property type="entry name" value="aa-tRNA-synth_II/BPL/LPL"/>
</dbReference>
<evidence type="ECO:0000256" key="2">
    <source>
        <dbReference type="ARBA" id="ARBA00012815"/>
    </source>
</evidence>
<dbReference type="GO" id="GO:0005739">
    <property type="term" value="C:mitochondrion"/>
    <property type="evidence" value="ECO:0007669"/>
    <property type="project" value="TreeGrafter"/>
</dbReference>
<dbReference type="SUPFAM" id="SSF52954">
    <property type="entry name" value="Class II aaRS ABD-related"/>
    <property type="match status" value="1"/>
</dbReference>
<evidence type="ECO:0000313" key="11">
    <source>
        <dbReference type="EMBL" id="JAD95745.1"/>
    </source>
</evidence>
<keyword evidence="6" id="KW-0648">Protein biosynthesis</keyword>
<evidence type="ECO:0000256" key="5">
    <source>
        <dbReference type="ARBA" id="ARBA00022840"/>
    </source>
</evidence>
<dbReference type="EC" id="6.1.1.21" evidence="2"/>
<reference evidence="11" key="1">
    <citation type="submission" date="2014-09" db="EMBL/GenBank/DDBJ databases">
        <authorList>
            <person name="Magalhaes I.L.F."/>
            <person name="Oliveira U."/>
            <person name="Santos F.R."/>
            <person name="Vidigal T.H.D.A."/>
            <person name="Brescovit A.D."/>
            <person name="Santos A.J."/>
        </authorList>
    </citation>
    <scope>NUCLEOTIDE SEQUENCE</scope>
    <source>
        <tissue evidence="11">Shoot tissue taken approximately 20 cm above the soil surface</tissue>
    </source>
</reference>
<dbReference type="GO" id="GO:0032543">
    <property type="term" value="P:mitochondrial translation"/>
    <property type="evidence" value="ECO:0007669"/>
    <property type="project" value="TreeGrafter"/>
</dbReference>
<organism evidence="11">
    <name type="scientific">Arundo donax</name>
    <name type="common">Giant reed</name>
    <name type="synonym">Donax arundinaceus</name>
    <dbReference type="NCBI Taxonomy" id="35708"/>
    <lineage>
        <taxon>Eukaryota</taxon>
        <taxon>Viridiplantae</taxon>
        <taxon>Streptophyta</taxon>
        <taxon>Embryophyta</taxon>
        <taxon>Tracheophyta</taxon>
        <taxon>Spermatophyta</taxon>
        <taxon>Magnoliopsida</taxon>
        <taxon>Liliopsida</taxon>
        <taxon>Poales</taxon>
        <taxon>Poaceae</taxon>
        <taxon>PACMAD clade</taxon>
        <taxon>Arundinoideae</taxon>
        <taxon>Arundineae</taxon>
        <taxon>Arundo</taxon>
    </lineage>
</organism>
<dbReference type="InterPro" id="IPR036621">
    <property type="entry name" value="Anticodon-bd_dom_sf"/>
</dbReference>
<dbReference type="Pfam" id="PF03129">
    <property type="entry name" value="HGTP_anticodon"/>
    <property type="match status" value="1"/>
</dbReference>
<dbReference type="PANTHER" id="PTHR11476:SF7">
    <property type="entry name" value="HISTIDINE--TRNA LIGASE"/>
    <property type="match status" value="1"/>
</dbReference>
<dbReference type="GO" id="GO:0005829">
    <property type="term" value="C:cytosol"/>
    <property type="evidence" value="ECO:0007669"/>
    <property type="project" value="TreeGrafter"/>
</dbReference>
<keyword evidence="7" id="KW-0030">Aminoacyl-tRNA synthetase</keyword>
<evidence type="ECO:0000259" key="9">
    <source>
        <dbReference type="Pfam" id="PF03129"/>
    </source>
</evidence>
<keyword evidence="3" id="KW-0436">Ligase</keyword>
<dbReference type="GO" id="GO:0004821">
    <property type="term" value="F:histidine-tRNA ligase activity"/>
    <property type="evidence" value="ECO:0007669"/>
    <property type="project" value="UniProtKB-EC"/>
</dbReference>
<comment type="catalytic activity">
    <reaction evidence="8">
        <text>tRNA(His) + L-histidine + ATP = L-histidyl-tRNA(His) + AMP + diphosphate + H(+)</text>
        <dbReference type="Rhea" id="RHEA:17313"/>
        <dbReference type="Rhea" id="RHEA-COMP:9665"/>
        <dbReference type="Rhea" id="RHEA-COMP:9689"/>
        <dbReference type="ChEBI" id="CHEBI:15378"/>
        <dbReference type="ChEBI" id="CHEBI:30616"/>
        <dbReference type="ChEBI" id="CHEBI:33019"/>
        <dbReference type="ChEBI" id="CHEBI:57595"/>
        <dbReference type="ChEBI" id="CHEBI:78442"/>
        <dbReference type="ChEBI" id="CHEBI:78527"/>
        <dbReference type="ChEBI" id="CHEBI:456215"/>
        <dbReference type="EC" id="6.1.1.21"/>
    </reaction>
</comment>
<evidence type="ECO:0000256" key="4">
    <source>
        <dbReference type="ARBA" id="ARBA00022741"/>
    </source>
</evidence>
<dbReference type="Gene3D" id="3.30.930.10">
    <property type="entry name" value="Bira Bifunctional Protein, Domain 2"/>
    <property type="match status" value="1"/>
</dbReference>
<sequence length="202" mass="22478">MENKGSVVALNELEILFKALEKANATDKMVFDLSLARGLDYYTGVIYEAVFKGTTQVGSIAAGGRYDNLVGMFSGKQVPAVGVSLGIERVFAIMEQQEKERNEARPTETEVLVSILGKDLILAAELVSELWNAGIKAEFKLTSRVQNHIKYATQSGIPWMVLVGEAEVQKQKVKLKDIKANQEEEVDRKDFTQELKRRLSNP</sequence>
<dbReference type="PANTHER" id="PTHR11476">
    <property type="entry name" value="HISTIDYL-TRNA SYNTHETASE"/>
    <property type="match status" value="1"/>
</dbReference>
<dbReference type="InterPro" id="IPR033656">
    <property type="entry name" value="HisRS_anticodon"/>
</dbReference>
<accession>A0A0A9ED00</accession>
<dbReference type="Gene3D" id="3.40.50.800">
    <property type="entry name" value="Anticodon-binding domain"/>
    <property type="match status" value="1"/>
</dbReference>
<evidence type="ECO:0000256" key="6">
    <source>
        <dbReference type="ARBA" id="ARBA00022917"/>
    </source>
</evidence>
<evidence type="ECO:0000256" key="8">
    <source>
        <dbReference type="ARBA" id="ARBA00047639"/>
    </source>
</evidence>
<dbReference type="FunFam" id="3.40.50.800:FF:000012">
    <property type="entry name" value="Histidine--tRNA ligase, cytoplasmic"/>
    <property type="match status" value="1"/>
</dbReference>
<feature type="domain" description="Class II Histidinyl-tRNA synthetase (HisRS)-like catalytic core" evidence="10">
    <location>
        <begin position="9"/>
        <end position="90"/>
    </location>
</feature>
<dbReference type="SUPFAM" id="SSF55681">
    <property type="entry name" value="Class II aaRS and biotin synthetases"/>
    <property type="match status" value="1"/>
</dbReference>
<feature type="domain" description="Anticodon-binding" evidence="9">
    <location>
        <begin position="111"/>
        <end position="197"/>
    </location>
</feature>
<dbReference type="GO" id="GO:0005524">
    <property type="term" value="F:ATP binding"/>
    <property type="evidence" value="ECO:0007669"/>
    <property type="project" value="UniProtKB-KW"/>
</dbReference>
<protein>
    <recommendedName>
        <fullName evidence="2">histidine--tRNA ligase</fullName>
        <ecNumber evidence="2">6.1.1.21</ecNumber>
    </recommendedName>
</protein>
<keyword evidence="4" id="KW-0547">Nucleotide-binding</keyword>
<evidence type="ECO:0000256" key="3">
    <source>
        <dbReference type="ARBA" id="ARBA00022598"/>
    </source>
</evidence>
<dbReference type="AlphaFoldDB" id="A0A0A9ED00"/>
<reference evidence="11" key="2">
    <citation type="journal article" date="2015" name="Data Brief">
        <title>Shoot transcriptome of the giant reed, Arundo donax.</title>
        <authorList>
            <person name="Barrero R.A."/>
            <person name="Guerrero F.D."/>
            <person name="Moolhuijzen P."/>
            <person name="Goolsby J.A."/>
            <person name="Tidwell J."/>
            <person name="Bellgard S.E."/>
            <person name="Bellgard M.I."/>
        </authorList>
    </citation>
    <scope>NUCLEOTIDE SEQUENCE</scope>
    <source>
        <tissue evidence="11">Shoot tissue taken approximately 20 cm above the soil surface</tissue>
    </source>
</reference>
<dbReference type="InterPro" id="IPR041715">
    <property type="entry name" value="HisRS-like_core"/>
</dbReference>
<dbReference type="GO" id="GO:0003723">
    <property type="term" value="F:RNA binding"/>
    <property type="evidence" value="ECO:0007669"/>
    <property type="project" value="TreeGrafter"/>
</dbReference>
<keyword evidence="5" id="KW-0067">ATP-binding</keyword>
<dbReference type="CDD" id="cd00859">
    <property type="entry name" value="HisRS_anticodon"/>
    <property type="match status" value="1"/>
</dbReference>
<dbReference type="EMBL" id="GBRH01202150">
    <property type="protein sequence ID" value="JAD95745.1"/>
    <property type="molecule type" value="Transcribed_RNA"/>
</dbReference>
<dbReference type="Pfam" id="PF13393">
    <property type="entry name" value="tRNA-synt_His"/>
    <property type="match status" value="1"/>
</dbReference>